<dbReference type="Proteomes" id="UP000809829">
    <property type="component" value="Unassembled WGS sequence"/>
</dbReference>
<evidence type="ECO:0000256" key="3">
    <source>
        <dbReference type="ARBA" id="ARBA00022801"/>
    </source>
</evidence>
<proteinExistence type="inferred from homology"/>
<keyword evidence="4" id="KW-0788">Thiol protease</keyword>
<dbReference type="InterPro" id="IPR051202">
    <property type="entry name" value="Peptidase_C40"/>
</dbReference>
<evidence type="ECO:0000256" key="4">
    <source>
        <dbReference type="ARBA" id="ARBA00022807"/>
    </source>
</evidence>
<evidence type="ECO:0000313" key="6">
    <source>
        <dbReference type="EMBL" id="MBM7703863.1"/>
    </source>
</evidence>
<evidence type="ECO:0000313" key="7">
    <source>
        <dbReference type="Proteomes" id="UP000809829"/>
    </source>
</evidence>
<protein>
    <submittedName>
        <fullName evidence="6">Peptidoglycan hydrolase-like protein with peptidoglycan-binding domain</fullName>
    </submittedName>
</protein>
<dbReference type="InterPro" id="IPR036365">
    <property type="entry name" value="PGBD-like_sf"/>
</dbReference>
<comment type="similarity">
    <text evidence="1">Belongs to the peptidase C40 family.</text>
</comment>
<dbReference type="InterPro" id="IPR002477">
    <property type="entry name" value="Peptidoglycan-bd-like"/>
</dbReference>
<name>A0ABS2QXF7_9BACI</name>
<dbReference type="Pfam" id="PF01471">
    <property type="entry name" value="PG_binding_1"/>
    <property type="match status" value="3"/>
</dbReference>
<feature type="domain" description="NlpC/P60" evidence="5">
    <location>
        <begin position="267"/>
        <end position="387"/>
    </location>
</feature>
<dbReference type="EMBL" id="JAFBFC010000004">
    <property type="protein sequence ID" value="MBM7703863.1"/>
    <property type="molecule type" value="Genomic_DNA"/>
</dbReference>
<dbReference type="RefSeq" id="WP_205187857.1">
    <property type="nucleotide sequence ID" value="NZ_JAFBFC010000004.1"/>
</dbReference>
<dbReference type="InterPro" id="IPR000064">
    <property type="entry name" value="NLP_P60_dom"/>
</dbReference>
<evidence type="ECO:0000259" key="5">
    <source>
        <dbReference type="PROSITE" id="PS51935"/>
    </source>
</evidence>
<accession>A0ABS2QXF7</accession>
<reference evidence="6 7" key="1">
    <citation type="submission" date="2021-01" db="EMBL/GenBank/DDBJ databases">
        <title>Genomic Encyclopedia of Type Strains, Phase IV (KMG-IV): sequencing the most valuable type-strain genomes for metagenomic binning, comparative biology and taxonomic classification.</title>
        <authorList>
            <person name="Goeker M."/>
        </authorList>
    </citation>
    <scope>NUCLEOTIDE SEQUENCE [LARGE SCALE GENOMIC DNA]</scope>
    <source>
        <strain evidence="6 7">DSM 104297</strain>
    </source>
</reference>
<gene>
    <name evidence="6" type="ORF">JOC83_002712</name>
</gene>
<dbReference type="InterPro" id="IPR038765">
    <property type="entry name" value="Papain-like_cys_pep_sf"/>
</dbReference>
<evidence type="ECO:0000256" key="1">
    <source>
        <dbReference type="ARBA" id="ARBA00007074"/>
    </source>
</evidence>
<dbReference type="InterPro" id="IPR036366">
    <property type="entry name" value="PGBDSf"/>
</dbReference>
<dbReference type="SUPFAM" id="SSF47090">
    <property type="entry name" value="PGBD-like"/>
    <property type="match status" value="3"/>
</dbReference>
<keyword evidence="3" id="KW-0378">Hydrolase</keyword>
<organism evidence="6 7">
    <name type="scientific">Priestia iocasae</name>
    <dbReference type="NCBI Taxonomy" id="2291674"/>
    <lineage>
        <taxon>Bacteria</taxon>
        <taxon>Bacillati</taxon>
        <taxon>Bacillota</taxon>
        <taxon>Bacilli</taxon>
        <taxon>Bacillales</taxon>
        <taxon>Bacillaceae</taxon>
        <taxon>Priestia</taxon>
    </lineage>
</organism>
<dbReference type="Pfam" id="PF00877">
    <property type="entry name" value="NLPC_P60"/>
    <property type="match status" value="1"/>
</dbReference>
<dbReference type="Gene3D" id="1.10.101.10">
    <property type="entry name" value="PGBD-like superfamily/PGBD"/>
    <property type="match status" value="3"/>
</dbReference>
<dbReference type="PANTHER" id="PTHR47053">
    <property type="entry name" value="MUREIN DD-ENDOPEPTIDASE MEPH-RELATED"/>
    <property type="match status" value="1"/>
</dbReference>
<evidence type="ECO:0000256" key="2">
    <source>
        <dbReference type="ARBA" id="ARBA00022670"/>
    </source>
</evidence>
<dbReference type="SUPFAM" id="SSF54001">
    <property type="entry name" value="Cysteine proteinases"/>
    <property type="match status" value="1"/>
</dbReference>
<comment type="caution">
    <text evidence="6">The sequence shown here is derived from an EMBL/GenBank/DDBJ whole genome shotgun (WGS) entry which is preliminary data.</text>
</comment>
<keyword evidence="7" id="KW-1185">Reference proteome</keyword>
<dbReference type="PANTHER" id="PTHR47053:SF1">
    <property type="entry name" value="MUREIN DD-ENDOPEPTIDASE MEPH-RELATED"/>
    <property type="match status" value="1"/>
</dbReference>
<sequence>MKKLIYSIALCGSLTVVPTISEASLGDITLRQGMNHSDVKALQNVLKEKGQFNYHTTTTYFGSITKSAVMNFQRANGLSADGIVGPNTYRALLQNSSQASKSSSSASLSRTLRVGSTGADVQKLQQLLKNKGHFSGNTTQYFGSMTKNAVMSFQRANGLSVDGIAGAATFRALQGSSSTSASSTAVSSKVLRQGMSGSAVTSVQKILINKGYLKANATGYFGSQTRSAVASFQRANGLAADGIVGSATQRKLSSNTSKSAVGGVSTESAASQLISYGKRFMGTPYVWGGSAPGGFDCSGFLNYVFRNGAGVNISRTVASIYQQGTHVSNPQVGDLVFFETYKPGASHAGIYLGNGQFLHSSSSKGVGIDSLSNSYWSKRYLGAKRYL</sequence>
<dbReference type="PROSITE" id="PS51935">
    <property type="entry name" value="NLPC_P60"/>
    <property type="match status" value="1"/>
</dbReference>
<keyword evidence="2" id="KW-0645">Protease</keyword>
<dbReference type="Gene3D" id="3.90.1720.10">
    <property type="entry name" value="endopeptidase domain like (from Nostoc punctiforme)"/>
    <property type="match status" value="1"/>
</dbReference>